<dbReference type="RefSeq" id="XP_018067049.1">
    <property type="nucleotide sequence ID" value="XM_018213309.1"/>
</dbReference>
<keyword evidence="3" id="KW-0498">Mitosis</keyword>
<dbReference type="InParanoid" id="A0A194WYD6"/>
<dbReference type="STRING" id="149040.A0A194WYD6"/>
<keyword evidence="4" id="KW-0833">Ubl conjugation pathway</keyword>
<dbReference type="Gene3D" id="2.130.10.10">
    <property type="entry name" value="YVTN repeat-like/Quinoprotein amine dehydrogenase"/>
    <property type="match status" value="1"/>
</dbReference>
<dbReference type="GO" id="GO:0005680">
    <property type="term" value="C:anaphase-promoting complex"/>
    <property type="evidence" value="ECO:0007669"/>
    <property type="project" value="InterPro"/>
</dbReference>
<feature type="domain" description="Anaphase-promoting complex subunit 4-like WD40" evidence="6">
    <location>
        <begin position="24"/>
        <end position="116"/>
    </location>
</feature>
<name>A0A194WYD6_MOLSC</name>
<dbReference type="Pfam" id="PF12894">
    <property type="entry name" value="ANAPC4_WD40"/>
    <property type="match status" value="1"/>
</dbReference>
<protein>
    <recommendedName>
        <fullName evidence="1">Anaphase-promoting complex subunit 4</fullName>
    </recommendedName>
</protein>
<reference evidence="8 9" key="1">
    <citation type="submission" date="2015-10" db="EMBL/GenBank/DDBJ databases">
        <title>Full genome of DAOMC 229536 Phialocephala scopiformis, a fungal endophyte of spruce producing the potent anti-insectan compound rugulosin.</title>
        <authorList>
            <consortium name="DOE Joint Genome Institute"/>
            <person name="Walker A.K."/>
            <person name="Frasz S.L."/>
            <person name="Seifert K.A."/>
            <person name="Miller J.D."/>
            <person name="Mondo S.J."/>
            <person name="Labutti K."/>
            <person name="Lipzen A."/>
            <person name="Dockter R."/>
            <person name="Kennedy M."/>
            <person name="Grigoriev I.V."/>
            <person name="Spatafora J.W."/>
        </authorList>
    </citation>
    <scope>NUCLEOTIDE SEQUENCE [LARGE SCALE GENOMIC DNA]</scope>
    <source>
        <strain evidence="8 9">CBS 120377</strain>
    </source>
</reference>
<dbReference type="SUPFAM" id="SSF50978">
    <property type="entry name" value="WD40 repeat-like"/>
    <property type="match status" value="1"/>
</dbReference>
<dbReference type="GO" id="GO:0051301">
    <property type="term" value="P:cell division"/>
    <property type="evidence" value="ECO:0007669"/>
    <property type="project" value="UniProtKB-KW"/>
</dbReference>
<keyword evidence="2" id="KW-0132">Cell division</keyword>
<evidence type="ECO:0000256" key="4">
    <source>
        <dbReference type="ARBA" id="ARBA00022786"/>
    </source>
</evidence>
<evidence type="ECO:0000256" key="5">
    <source>
        <dbReference type="ARBA" id="ARBA00023306"/>
    </source>
</evidence>
<dbReference type="GO" id="GO:0070979">
    <property type="term" value="P:protein K11-linked ubiquitination"/>
    <property type="evidence" value="ECO:0007669"/>
    <property type="project" value="TreeGrafter"/>
</dbReference>
<sequence length="787" mass="87584">MGAPSHFQLLSEKTLHHTADPALVAYCPSMDLVALVTIDQQVLIYRLNGQRVYGATQKTGAYRVTSIRWKPNGQLLAIAWSDGSIRLVGAESSKIVHWFSTGIRQASDITCIGWSTNLTNRSTSSVTQKKGEDSWNTILATGELDAILDLPRDLSLIDIETSLPKLSVLAAGGSDEVFSSRSSLDALFRAFDPKDNNAVDVMVVGTLPGTIHLSIYDSFEIGSFPSPRLPGDTASQLVLHASHKQYSTHSLLLRASAPGPRLYFVPMDLRFISASSEYLSLLASRATALQNLLRYIDQVQLQMSIEWKSTQELPGRFLSNINETLMEKDNRDIVQALYHSVATGHTFPSVREWLVDELSERGHKRWDKAVTTGLENLRRLVHENMLPALERCSLILSRFSGIAKFQGSNSSLGFTTQQINTIMDRVACLHLVSSKILIQVVDELELFTSFSSWLRNEIDRVASDASASPADDAAAEKEASIDHNKVLSYIQNAMTSSPLAIYMEKPPEDFLEDWTHGEDGMPMYDLLDKQLQKQERGLPYIKLLPRVEVLYKLLMRQTGMIFGQIADAEMRNVLFGKPYEVGPAHDDSPMHMRMIAENKSTCETYIAYVPGGSQGILQVVRVIMSLENGISSPHSVSSTSLQLGNGIIKDLKIWDDSEILALWESNTTTSLLNIPYKSNLKGNLSNYALNYSPHSSKGKGGPTPHFSNQEVLQQFCKYKLSTDQAFVPERLEIRASSDMRHNEGGEKQADSRRIILLSKDRLHYRVLRLGKADALSEVAEDEDISMS</sequence>
<evidence type="ECO:0000256" key="1">
    <source>
        <dbReference type="ARBA" id="ARBA00016067"/>
    </source>
</evidence>
<evidence type="ECO:0000256" key="2">
    <source>
        <dbReference type="ARBA" id="ARBA00022618"/>
    </source>
</evidence>
<dbReference type="InterPro" id="IPR015943">
    <property type="entry name" value="WD40/YVTN_repeat-like_dom_sf"/>
</dbReference>
<dbReference type="KEGG" id="psco:LY89DRAFT_672835"/>
<evidence type="ECO:0000259" key="6">
    <source>
        <dbReference type="Pfam" id="PF12894"/>
    </source>
</evidence>
<dbReference type="InterPro" id="IPR024977">
    <property type="entry name" value="Apc4-like_WD40_dom"/>
</dbReference>
<dbReference type="Pfam" id="PF12896">
    <property type="entry name" value="ANAPC4"/>
    <property type="match status" value="1"/>
</dbReference>
<dbReference type="PANTHER" id="PTHR13260">
    <property type="entry name" value="ANAPHASE PROMOTING COMPLEX SUBUNIT 4 APC4"/>
    <property type="match status" value="1"/>
</dbReference>
<dbReference type="GO" id="GO:0034399">
    <property type="term" value="C:nuclear periphery"/>
    <property type="evidence" value="ECO:0007669"/>
    <property type="project" value="TreeGrafter"/>
</dbReference>
<dbReference type="EMBL" id="KQ947423">
    <property type="protein sequence ID" value="KUJ12694.1"/>
    <property type="molecule type" value="Genomic_DNA"/>
</dbReference>
<dbReference type="OrthoDB" id="2110451at2759"/>
<proteinExistence type="predicted"/>
<dbReference type="GeneID" id="28823035"/>
<evidence type="ECO:0000313" key="8">
    <source>
        <dbReference type="EMBL" id="KUJ12694.1"/>
    </source>
</evidence>
<gene>
    <name evidence="8" type="ORF">LY89DRAFT_672835</name>
</gene>
<dbReference type="Proteomes" id="UP000070700">
    <property type="component" value="Unassembled WGS sequence"/>
</dbReference>
<feature type="domain" description="Anaphase-promoting complex subunit 4 long" evidence="7">
    <location>
        <begin position="264"/>
        <end position="464"/>
    </location>
</feature>
<evidence type="ECO:0000259" key="7">
    <source>
        <dbReference type="Pfam" id="PF12896"/>
    </source>
</evidence>
<dbReference type="PANTHER" id="PTHR13260:SF0">
    <property type="entry name" value="ANAPHASE-PROMOTING COMPLEX SUBUNIT 4"/>
    <property type="match status" value="1"/>
</dbReference>
<dbReference type="InterPro" id="IPR024790">
    <property type="entry name" value="APC4_long_dom"/>
</dbReference>
<dbReference type="GO" id="GO:0031145">
    <property type="term" value="P:anaphase-promoting complex-dependent catabolic process"/>
    <property type="evidence" value="ECO:0007669"/>
    <property type="project" value="InterPro"/>
</dbReference>
<keyword evidence="5" id="KW-0131">Cell cycle</keyword>
<dbReference type="InterPro" id="IPR036322">
    <property type="entry name" value="WD40_repeat_dom_sf"/>
</dbReference>
<accession>A0A194WYD6</accession>
<dbReference type="AlphaFoldDB" id="A0A194WYD6"/>
<evidence type="ECO:0000256" key="3">
    <source>
        <dbReference type="ARBA" id="ARBA00022776"/>
    </source>
</evidence>
<dbReference type="InterPro" id="IPR024789">
    <property type="entry name" value="APC4"/>
</dbReference>
<organism evidence="8 9">
    <name type="scientific">Mollisia scopiformis</name>
    <name type="common">Conifer needle endophyte fungus</name>
    <name type="synonym">Phialocephala scopiformis</name>
    <dbReference type="NCBI Taxonomy" id="149040"/>
    <lineage>
        <taxon>Eukaryota</taxon>
        <taxon>Fungi</taxon>
        <taxon>Dikarya</taxon>
        <taxon>Ascomycota</taxon>
        <taxon>Pezizomycotina</taxon>
        <taxon>Leotiomycetes</taxon>
        <taxon>Helotiales</taxon>
        <taxon>Mollisiaceae</taxon>
        <taxon>Mollisia</taxon>
    </lineage>
</organism>
<evidence type="ECO:0000313" key="9">
    <source>
        <dbReference type="Proteomes" id="UP000070700"/>
    </source>
</evidence>
<keyword evidence="9" id="KW-1185">Reference proteome</keyword>